<sequence length="113" mass="13244">MNRRSGKCPAEFLILTAFEQSHYHCGRKSLFVRETVSAKHLTPSSRNESDKKSILATKKYTHKQDEHRRKLVRRNRYGSENCRNLLDGMLYNLAVAGNQGMQKWIFDDQRQES</sequence>
<name>A0A915K235_ROMCU</name>
<accession>A0A915K235</accession>
<dbReference type="WBParaSite" id="nRc.2.0.1.t32873-RA">
    <property type="protein sequence ID" value="nRc.2.0.1.t32873-RA"/>
    <property type="gene ID" value="nRc.2.0.1.g32873"/>
</dbReference>
<feature type="region of interest" description="Disordered" evidence="1">
    <location>
        <begin position="38"/>
        <end position="68"/>
    </location>
</feature>
<reference evidence="3" key="1">
    <citation type="submission" date="2022-11" db="UniProtKB">
        <authorList>
            <consortium name="WormBaseParasite"/>
        </authorList>
    </citation>
    <scope>IDENTIFICATION</scope>
</reference>
<evidence type="ECO:0000256" key="1">
    <source>
        <dbReference type="SAM" id="MobiDB-lite"/>
    </source>
</evidence>
<evidence type="ECO:0000313" key="3">
    <source>
        <dbReference type="WBParaSite" id="nRc.2.0.1.t32873-RA"/>
    </source>
</evidence>
<keyword evidence="2" id="KW-1185">Reference proteome</keyword>
<proteinExistence type="predicted"/>
<dbReference type="AlphaFoldDB" id="A0A915K235"/>
<dbReference type="Proteomes" id="UP000887565">
    <property type="component" value="Unplaced"/>
</dbReference>
<organism evidence="2 3">
    <name type="scientific">Romanomermis culicivorax</name>
    <name type="common">Nematode worm</name>
    <dbReference type="NCBI Taxonomy" id="13658"/>
    <lineage>
        <taxon>Eukaryota</taxon>
        <taxon>Metazoa</taxon>
        <taxon>Ecdysozoa</taxon>
        <taxon>Nematoda</taxon>
        <taxon>Enoplea</taxon>
        <taxon>Dorylaimia</taxon>
        <taxon>Mermithida</taxon>
        <taxon>Mermithoidea</taxon>
        <taxon>Mermithidae</taxon>
        <taxon>Romanomermis</taxon>
    </lineage>
</organism>
<evidence type="ECO:0000313" key="2">
    <source>
        <dbReference type="Proteomes" id="UP000887565"/>
    </source>
</evidence>
<protein>
    <submittedName>
        <fullName evidence="3">Uncharacterized protein</fullName>
    </submittedName>
</protein>